<comment type="caution">
    <text evidence="5">The sequence shown here is derived from an EMBL/GenBank/DDBJ whole genome shotgun (WGS) entry which is preliminary data.</text>
</comment>
<name>A0AB34L151_9PEZI</name>
<evidence type="ECO:0000256" key="1">
    <source>
        <dbReference type="ARBA" id="ARBA00002550"/>
    </source>
</evidence>
<dbReference type="SMART" id="SM00028">
    <property type="entry name" value="TPR"/>
    <property type="match status" value="6"/>
</dbReference>
<dbReference type="Proteomes" id="UP000803884">
    <property type="component" value="Unassembled WGS sequence"/>
</dbReference>
<dbReference type="Gene3D" id="1.25.40.10">
    <property type="entry name" value="Tetratricopeptide repeat domain"/>
    <property type="match status" value="2"/>
</dbReference>
<protein>
    <recommendedName>
        <fullName evidence="7">Filamentation protein</fullName>
    </recommendedName>
</protein>
<sequence>MSVGARSAANPEKGARYLAQLDQALCNASWSEVPELSRKVEKHAPTRQCLTLAARSEAQIASASHRPTSASSDPKASLHGLSDLIPRLEEAIVVGNSIEEDAFIASVCLAEIHWLREDQETALKLLPDFIPESNPHSSLPSALGWMEVCAVKTACIRATSLEHQGKEDEARKLYQETIAKTPGARSAELRKWTERLLGRACVHFNSRKSSGSVQTLTEALRAFTAWNDFWQRSPPTSVGSGSSPSRIDVPRRHVWRAYYDLLSTILQHGLTYYIASGSRIHMGTLDTVPEGYQMSAKQRQRADLKRVESTYESLLIQETQFPKASQTNLEVEEWVDQAMKNWRIICGVGWTDAELGQGGKEAVSRVLLDILYRAATKTFHSTAVLRELFNVHASLGEFELAMHAFDSYVEIIGKGKARSEKTGQHETGFDDDDTAVLTAAEAVRVLCRYGDRAQAEKALKVGKLLQKWTGQQRPQTADSQQTPAHTGANDSVVPAGSQLKASTLAAAYRAIGISQAQWARLTFDTDSRPALQDEALKQLRRAELQEPNNVETSYALASLLAETGDVTSAISTIKRALATKPTTEQADIGKDYTRERKIVSLWHLLALCLGAKDQHEAASKMCEAALAQFGDPTVLFGQTVPHGGDPEKQSNLTRLSRGLVDQMEGFEKENIVQIKMTQLTLAELMDGPGAAVDMTDELLGLYARVFGKPEVTKVSKPPQTASVVPSRAGGTLRSIAGSIRPKSHRNSMDKPGQRGAPQASTLEASVVNGQTNTAAAGGQDLGPPISITVTNEDGVAADGGRGRQEHRHLPFRLRSSTNENRSRSRSLGGKSKPVPTQNDQPPLPPPKDVPVAASQPPVAPAVSNSDEKSAGQPLGSMAHNATHGDWPPPAGHESQPPQQDIRLPAPHPASGASPVPSFSLAQQQRHKISLLVDVWLFIAELYIRAESFEDAAGAIEEANKLVESFEAEVAAEDSSAKGFYDKSWGGGKSVDELWANVWSARGDLASARSLPFEASSHYEVSLSYFPDHPSSIVALSTLLLDIYSEVLPAEPPTTSGAAANSQSLPIKVVPVSSVPVLEPAPIQAPNARAISRRDPAPAELNRLAARERAYMLLSTLTRLGSGWDDSEAWLALSRAHELSGQIGKAKEALWWVVELEDSRGLRGWRDATVGGLTV</sequence>
<evidence type="ECO:0000256" key="2">
    <source>
        <dbReference type="ARBA" id="ARBA00038251"/>
    </source>
</evidence>
<reference evidence="5 6" key="1">
    <citation type="journal article" date="2020" name="Microbiol. Resour. Announc.">
        <title>Draft Genome Sequence of a Cladosporium Species Isolated from the Mesophotic Ascidian Didemnum maculosum.</title>
        <authorList>
            <person name="Gioti A."/>
            <person name="Siaperas R."/>
            <person name="Nikolaivits E."/>
            <person name="Le Goff G."/>
            <person name="Ouazzani J."/>
            <person name="Kotoulas G."/>
            <person name="Topakas E."/>
        </authorList>
    </citation>
    <scope>NUCLEOTIDE SEQUENCE [LARGE SCALE GENOMIC DNA]</scope>
    <source>
        <strain evidence="5 6">TM138-S3</strain>
    </source>
</reference>
<dbReference type="InterPro" id="IPR019734">
    <property type="entry name" value="TPR_rpt"/>
</dbReference>
<feature type="compositionally biased region" description="Low complexity" evidence="4">
    <location>
        <begin position="849"/>
        <end position="863"/>
    </location>
</feature>
<dbReference type="PANTHER" id="PTHR23083">
    <property type="entry name" value="TETRATRICOPEPTIDE REPEAT PROTEIN, TPR"/>
    <property type="match status" value="1"/>
</dbReference>
<dbReference type="SUPFAM" id="SSF48452">
    <property type="entry name" value="TPR-like"/>
    <property type="match status" value="2"/>
</dbReference>
<evidence type="ECO:0000313" key="5">
    <source>
        <dbReference type="EMBL" id="KAL1590745.1"/>
    </source>
</evidence>
<feature type="region of interest" description="Disordered" evidence="4">
    <location>
        <begin position="716"/>
        <end position="760"/>
    </location>
</feature>
<dbReference type="RefSeq" id="XP_069233850.1">
    <property type="nucleotide sequence ID" value="XM_069369151.1"/>
</dbReference>
<comment type="function">
    <text evidence="1">Involved in endocytosis.</text>
</comment>
<gene>
    <name evidence="5" type="ORF">WHR41_00545</name>
</gene>
<feature type="region of interest" description="Disordered" evidence="4">
    <location>
        <begin position="470"/>
        <end position="493"/>
    </location>
</feature>
<evidence type="ECO:0000256" key="3">
    <source>
        <dbReference type="SAM" id="Coils"/>
    </source>
</evidence>
<evidence type="ECO:0000256" key="4">
    <source>
        <dbReference type="SAM" id="MobiDB-lite"/>
    </source>
</evidence>
<keyword evidence="3" id="KW-0175">Coiled coil</keyword>
<dbReference type="PANTHER" id="PTHR23083:SF464">
    <property type="entry name" value="TETRATRICOPEPTIDE REPEAT DOMAIN 7, ISOFORM A"/>
    <property type="match status" value="1"/>
</dbReference>
<proteinExistence type="inferred from homology"/>
<feature type="compositionally biased region" description="Polar residues" evidence="4">
    <location>
        <begin position="470"/>
        <end position="484"/>
    </location>
</feature>
<dbReference type="InterPro" id="IPR011990">
    <property type="entry name" value="TPR-like_helical_dom_sf"/>
</dbReference>
<comment type="similarity">
    <text evidence="2">Belongs to the YPP1 family.</text>
</comment>
<organism evidence="5 6">
    <name type="scientific">Cladosporium halotolerans</name>
    <dbReference type="NCBI Taxonomy" id="1052096"/>
    <lineage>
        <taxon>Eukaryota</taxon>
        <taxon>Fungi</taxon>
        <taxon>Dikarya</taxon>
        <taxon>Ascomycota</taxon>
        <taxon>Pezizomycotina</taxon>
        <taxon>Dothideomycetes</taxon>
        <taxon>Dothideomycetidae</taxon>
        <taxon>Cladosporiales</taxon>
        <taxon>Cladosporiaceae</taxon>
        <taxon>Cladosporium</taxon>
    </lineage>
</organism>
<dbReference type="AlphaFoldDB" id="A0AB34L151"/>
<feature type="coiled-coil region" evidence="3">
    <location>
        <begin position="948"/>
        <end position="975"/>
    </location>
</feature>
<evidence type="ECO:0008006" key="7">
    <source>
        <dbReference type="Google" id="ProtNLM"/>
    </source>
</evidence>
<evidence type="ECO:0000313" key="6">
    <source>
        <dbReference type="Proteomes" id="UP000803884"/>
    </source>
</evidence>
<accession>A0AB34L151</accession>
<dbReference type="GeneID" id="96001989"/>
<dbReference type="EMBL" id="JAAQHG020000002">
    <property type="protein sequence ID" value="KAL1590745.1"/>
    <property type="molecule type" value="Genomic_DNA"/>
</dbReference>
<keyword evidence="6" id="KW-1185">Reference proteome</keyword>
<dbReference type="InterPro" id="IPR051722">
    <property type="entry name" value="Endocytosis_PI4K-reg_protein"/>
</dbReference>
<feature type="region of interest" description="Disordered" evidence="4">
    <location>
        <begin position="773"/>
        <end position="918"/>
    </location>
</feature>